<evidence type="ECO:0000313" key="1">
    <source>
        <dbReference type="EMBL" id="VDD85467.1"/>
    </source>
</evidence>
<organism evidence="3">
    <name type="scientific">Enterobius vermicularis</name>
    <name type="common">Human pinworm</name>
    <dbReference type="NCBI Taxonomy" id="51028"/>
    <lineage>
        <taxon>Eukaryota</taxon>
        <taxon>Metazoa</taxon>
        <taxon>Ecdysozoa</taxon>
        <taxon>Nematoda</taxon>
        <taxon>Chromadorea</taxon>
        <taxon>Rhabditida</taxon>
        <taxon>Spirurina</taxon>
        <taxon>Oxyuridomorpha</taxon>
        <taxon>Oxyuroidea</taxon>
        <taxon>Oxyuridae</taxon>
        <taxon>Enterobius</taxon>
    </lineage>
</organism>
<reference evidence="3" key="1">
    <citation type="submission" date="2017-02" db="UniProtKB">
        <authorList>
            <consortium name="WormBaseParasite"/>
        </authorList>
    </citation>
    <scope>IDENTIFICATION</scope>
</reference>
<sequence>VDPVLHLPPGTAHLAQLGSKRWDSGATFALLRDSRDVDNKINATLCLGGIGSKVLVQEAAKRVANSDAKDEAHRCSIRDCKESVERRDESGAIGITISPSCSLLVTDSVSNYKTAKGNKYPGRHNTVLRPVTSTNFRSPDTSPLKLHVCLESPIPILIGIEHFKFSTENQLISS</sequence>
<dbReference type="WBParaSite" id="EVEC_0000088801-mRNA-1">
    <property type="protein sequence ID" value="EVEC_0000088801-mRNA-1"/>
    <property type="gene ID" value="EVEC_0000088801"/>
</dbReference>
<protein>
    <submittedName>
        <fullName evidence="3">PPM-type phosphatase domain-containing protein</fullName>
    </submittedName>
</protein>
<name>A0A0N4UU45_ENTVE</name>
<accession>A0A0N4UU45</accession>
<dbReference type="EMBL" id="UXUI01001573">
    <property type="protein sequence ID" value="VDD85467.1"/>
    <property type="molecule type" value="Genomic_DNA"/>
</dbReference>
<dbReference type="AlphaFoldDB" id="A0A0N4UU45"/>
<keyword evidence="2" id="KW-1185">Reference proteome</keyword>
<evidence type="ECO:0000313" key="2">
    <source>
        <dbReference type="Proteomes" id="UP000274131"/>
    </source>
</evidence>
<gene>
    <name evidence="1" type="ORF">EVEC_LOCUS610</name>
</gene>
<proteinExistence type="predicted"/>
<evidence type="ECO:0000313" key="3">
    <source>
        <dbReference type="WBParaSite" id="EVEC_0000088801-mRNA-1"/>
    </source>
</evidence>
<dbReference type="Proteomes" id="UP000274131">
    <property type="component" value="Unassembled WGS sequence"/>
</dbReference>
<reference evidence="1 2" key="2">
    <citation type="submission" date="2018-10" db="EMBL/GenBank/DDBJ databases">
        <authorList>
            <consortium name="Pathogen Informatics"/>
        </authorList>
    </citation>
    <scope>NUCLEOTIDE SEQUENCE [LARGE SCALE GENOMIC DNA]</scope>
</reference>